<dbReference type="AlphaFoldDB" id="A0AA38Q5X2"/>
<dbReference type="SMART" id="SM00066">
    <property type="entry name" value="GAL4"/>
    <property type="match status" value="1"/>
</dbReference>
<evidence type="ECO:0000256" key="1">
    <source>
        <dbReference type="SAM" id="MobiDB-lite"/>
    </source>
</evidence>
<feature type="region of interest" description="Disordered" evidence="1">
    <location>
        <begin position="312"/>
        <end position="333"/>
    </location>
</feature>
<evidence type="ECO:0000259" key="2">
    <source>
        <dbReference type="PROSITE" id="PS50048"/>
    </source>
</evidence>
<reference evidence="3" key="1">
    <citation type="submission" date="2022-08" db="EMBL/GenBank/DDBJ databases">
        <authorList>
            <consortium name="DOE Joint Genome Institute"/>
            <person name="Min B."/>
            <person name="Riley R."/>
            <person name="Sierra-Patev S."/>
            <person name="Naranjo-Ortiz M."/>
            <person name="Looney B."/>
            <person name="Konkel Z."/>
            <person name="Slot J.C."/>
            <person name="Sakamoto Y."/>
            <person name="Steenwyk J.L."/>
            <person name="Rokas A."/>
            <person name="Carro J."/>
            <person name="Camarero S."/>
            <person name="Ferreira P."/>
            <person name="Molpeceres G."/>
            <person name="Ruiz-Duenas F.J."/>
            <person name="Serrano A."/>
            <person name="Henrissat B."/>
            <person name="Drula E."/>
            <person name="Hughes K.W."/>
            <person name="Mata J.L."/>
            <person name="Ishikawa N.K."/>
            <person name="Vargas-Isla R."/>
            <person name="Ushijima S."/>
            <person name="Smith C.A."/>
            <person name="Ahrendt S."/>
            <person name="Andreopoulos W."/>
            <person name="He G."/>
            <person name="Labutti K."/>
            <person name="Lipzen A."/>
            <person name="Ng V."/>
            <person name="Sandor L."/>
            <person name="Barry K."/>
            <person name="Martinez A.T."/>
            <person name="Xiao Y."/>
            <person name="Gibbons J.G."/>
            <person name="Terashima K."/>
            <person name="Hibbett D.S."/>
            <person name="Grigoriev I.V."/>
        </authorList>
    </citation>
    <scope>NUCLEOTIDE SEQUENCE</scope>
    <source>
        <strain evidence="3">TFB7829</strain>
    </source>
</reference>
<sequence>MIPSSEKDFSSAKNLRSSSFPDNDFGVRSHMTANPPKHLGQAQSGHYVSDCYDTYEGSLFNGISSSRQHFNPRNLDAKFSTVSSNLVTDHSQYTMNNGLPLGANTCDFGHTDSPYDLHYIAENPYQNLEMISNRSPPSQQLTPVEYQHINHEMYLPSASSQLNPYDFAQSSINHPGALSDSGYLFPQPNSSPSPDYSDVNHDAQSWEAQSFIGYGGIIGHTSSNLHDINRGYSRLQDRRPGDSFYQPDSARLTVGPELTIGPPQREQPKKQTLACLFCRERKIACGRLAPGSLDMTCNQCARRNLLCTYPTESRRGQHKRKSQRGGRDPRLLF</sequence>
<dbReference type="InterPro" id="IPR001138">
    <property type="entry name" value="Zn2Cys6_DnaBD"/>
</dbReference>
<feature type="region of interest" description="Disordered" evidence="1">
    <location>
        <begin position="1"/>
        <end position="42"/>
    </location>
</feature>
<accession>A0AA38Q5X2</accession>
<dbReference type="PROSITE" id="PS50048">
    <property type="entry name" value="ZN2_CY6_FUNGAL_2"/>
    <property type="match status" value="1"/>
</dbReference>
<proteinExistence type="predicted"/>
<comment type="caution">
    <text evidence="3">The sequence shown here is derived from an EMBL/GenBank/DDBJ whole genome shotgun (WGS) entry which is preliminary data.</text>
</comment>
<feature type="region of interest" description="Disordered" evidence="1">
    <location>
        <begin position="178"/>
        <end position="200"/>
    </location>
</feature>
<dbReference type="SUPFAM" id="SSF57701">
    <property type="entry name" value="Zn2/Cys6 DNA-binding domain"/>
    <property type="match status" value="1"/>
</dbReference>
<dbReference type="EMBL" id="MU801917">
    <property type="protein sequence ID" value="KAJ3987855.1"/>
    <property type="molecule type" value="Genomic_DNA"/>
</dbReference>
<organism evidence="3 4">
    <name type="scientific">Lentinula detonsa</name>
    <dbReference type="NCBI Taxonomy" id="2804962"/>
    <lineage>
        <taxon>Eukaryota</taxon>
        <taxon>Fungi</taxon>
        <taxon>Dikarya</taxon>
        <taxon>Basidiomycota</taxon>
        <taxon>Agaricomycotina</taxon>
        <taxon>Agaricomycetes</taxon>
        <taxon>Agaricomycetidae</taxon>
        <taxon>Agaricales</taxon>
        <taxon>Marasmiineae</taxon>
        <taxon>Omphalotaceae</taxon>
        <taxon>Lentinula</taxon>
    </lineage>
</organism>
<gene>
    <name evidence="3" type="ORF">F5890DRAFT_1495199</name>
</gene>
<dbReference type="GO" id="GO:0000981">
    <property type="term" value="F:DNA-binding transcription factor activity, RNA polymerase II-specific"/>
    <property type="evidence" value="ECO:0007669"/>
    <property type="project" value="InterPro"/>
</dbReference>
<dbReference type="CDD" id="cd00067">
    <property type="entry name" value="GAL4"/>
    <property type="match status" value="1"/>
</dbReference>
<dbReference type="PROSITE" id="PS00463">
    <property type="entry name" value="ZN2_CY6_FUNGAL_1"/>
    <property type="match status" value="1"/>
</dbReference>
<dbReference type="Pfam" id="PF00172">
    <property type="entry name" value="Zn_clus"/>
    <property type="match status" value="1"/>
</dbReference>
<name>A0AA38Q5X2_9AGAR</name>
<dbReference type="GO" id="GO:0008270">
    <property type="term" value="F:zinc ion binding"/>
    <property type="evidence" value="ECO:0007669"/>
    <property type="project" value="InterPro"/>
</dbReference>
<protein>
    <recommendedName>
        <fullName evidence="2">Zn(2)-C6 fungal-type domain-containing protein</fullName>
    </recommendedName>
</protein>
<dbReference type="Proteomes" id="UP001163850">
    <property type="component" value="Unassembled WGS sequence"/>
</dbReference>
<evidence type="ECO:0000313" key="3">
    <source>
        <dbReference type="EMBL" id="KAJ3987855.1"/>
    </source>
</evidence>
<dbReference type="Gene3D" id="4.10.240.10">
    <property type="entry name" value="Zn(2)-C6 fungal-type DNA-binding domain"/>
    <property type="match status" value="1"/>
</dbReference>
<feature type="compositionally biased region" description="Basic and acidic residues" evidence="1">
    <location>
        <begin position="1"/>
        <end position="10"/>
    </location>
</feature>
<evidence type="ECO:0000313" key="4">
    <source>
        <dbReference type="Proteomes" id="UP001163850"/>
    </source>
</evidence>
<feature type="domain" description="Zn(2)-C6 fungal-type" evidence="2">
    <location>
        <begin position="274"/>
        <end position="309"/>
    </location>
</feature>
<feature type="compositionally biased region" description="Polar residues" evidence="1">
    <location>
        <begin position="11"/>
        <end position="21"/>
    </location>
</feature>
<dbReference type="InterPro" id="IPR036864">
    <property type="entry name" value="Zn2-C6_fun-type_DNA-bd_sf"/>
</dbReference>